<dbReference type="STRING" id="1333845.SAMN04487895_10815"/>
<evidence type="ECO:0000313" key="2">
    <source>
        <dbReference type="EMBL" id="QWU15321.1"/>
    </source>
</evidence>
<accession>A0A1H8Q0V3</accession>
<organism evidence="3 4">
    <name type="scientific">Paenibacillus sophorae</name>
    <dbReference type="NCBI Taxonomy" id="1333845"/>
    <lineage>
        <taxon>Bacteria</taxon>
        <taxon>Bacillati</taxon>
        <taxon>Bacillota</taxon>
        <taxon>Bacilli</taxon>
        <taxon>Bacillales</taxon>
        <taxon>Paenibacillaceae</taxon>
        <taxon>Paenibacillus</taxon>
    </lineage>
</organism>
<dbReference type="Proteomes" id="UP000198809">
    <property type="component" value="Unassembled WGS sequence"/>
</dbReference>
<gene>
    <name evidence="2" type="ORF">KP014_26135</name>
    <name evidence="3" type="ORF">SAMN04487895_10815</name>
</gene>
<keyword evidence="1" id="KW-1133">Transmembrane helix</keyword>
<keyword evidence="1" id="KW-0472">Membrane</keyword>
<protein>
    <submittedName>
        <fullName evidence="3">Uncharacterized protein</fullName>
    </submittedName>
</protein>
<evidence type="ECO:0000313" key="4">
    <source>
        <dbReference type="Proteomes" id="UP000198809"/>
    </source>
</evidence>
<keyword evidence="1" id="KW-0812">Transmembrane</keyword>
<sequence length="110" mass="12680">MNNEDKYNGILSLGQIQPKILVTILFYAGIITIIYWSIPFGRYISITNKYMKSVQITEGMYTGVAVENRFLGIIAGIIFFLILSVVWKVFCELLLLIFVAFRTYINKNKQ</sequence>
<proteinExistence type="predicted"/>
<dbReference type="AlphaFoldDB" id="A0A1H8Q0V3"/>
<keyword evidence="5" id="KW-1185">Reference proteome</keyword>
<evidence type="ECO:0000313" key="3">
    <source>
        <dbReference type="EMBL" id="SEO47567.1"/>
    </source>
</evidence>
<feature type="transmembrane region" description="Helical" evidence="1">
    <location>
        <begin position="20"/>
        <end position="38"/>
    </location>
</feature>
<name>A0A1H8Q0V3_9BACL</name>
<dbReference type="EMBL" id="FODH01000008">
    <property type="protein sequence ID" value="SEO47567.1"/>
    <property type="molecule type" value="Genomic_DNA"/>
</dbReference>
<evidence type="ECO:0000313" key="5">
    <source>
        <dbReference type="Proteomes" id="UP000683429"/>
    </source>
</evidence>
<evidence type="ECO:0000256" key="1">
    <source>
        <dbReference type="SAM" id="Phobius"/>
    </source>
</evidence>
<dbReference type="OrthoDB" id="9987521at2"/>
<reference evidence="3 4" key="1">
    <citation type="submission" date="2016-10" db="EMBL/GenBank/DDBJ databases">
        <authorList>
            <person name="de Groot N.N."/>
        </authorList>
    </citation>
    <scope>NUCLEOTIDE SEQUENCE [LARGE SCALE GENOMIC DNA]</scope>
    <source>
        <strain evidence="3 4">CGMCC 1.10238</strain>
    </source>
</reference>
<feature type="transmembrane region" description="Helical" evidence="1">
    <location>
        <begin position="70"/>
        <end position="101"/>
    </location>
</feature>
<dbReference type="RefSeq" id="WP_036605336.1">
    <property type="nucleotide sequence ID" value="NZ_CP076607.1"/>
</dbReference>
<reference evidence="2 5" key="2">
    <citation type="submission" date="2021-06" db="EMBL/GenBank/DDBJ databases">
        <title>Whole genome sequence of Paenibacillus sophorae DSM23020 for comparative genomics.</title>
        <authorList>
            <person name="Kim M.-J."/>
            <person name="Lee G."/>
            <person name="Shin J.-H."/>
        </authorList>
    </citation>
    <scope>NUCLEOTIDE SEQUENCE [LARGE SCALE GENOMIC DNA]</scope>
    <source>
        <strain evidence="2 5">DSM 23020</strain>
    </source>
</reference>
<dbReference type="EMBL" id="CP076607">
    <property type="protein sequence ID" value="QWU15321.1"/>
    <property type="molecule type" value="Genomic_DNA"/>
</dbReference>
<dbReference type="Proteomes" id="UP000683429">
    <property type="component" value="Chromosome"/>
</dbReference>